<evidence type="ECO:0000256" key="7">
    <source>
        <dbReference type="ARBA" id="ARBA00022527"/>
    </source>
</evidence>
<comment type="similarity">
    <text evidence="4">Belongs to the protein kinase superfamily. CAMK Ser/Thr protein kinase family. SNF1 subfamily.</text>
</comment>
<evidence type="ECO:0000256" key="9">
    <source>
        <dbReference type="ARBA" id="ARBA00022679"/>
    </source>
</evidence>
<dbReference type="PANTHER" id="PTHR24346">
    <property type="entry name" value="MAP/MICROTUBULE AFFINITY-REGULATING KINASE"/>
    <property type="match status" value="1"/>
</dbReference>
<feature type="compositionally biased region" description="Low complexity" evidence="18">
    <location>
        <begin position="543"/>
        <end position="568"/>
    </location>
</feature>
<evidence type="ECO:0000256" key="16">
    <source>
        <dbReference type="ARBA" id="ARBA00048679"/>
    </source>
</evidence>
<feature type="compositionally biased region" description="Polar residues" evidence="18">
    <location>
        <begin position="523"/>
        <end position="534"/>
    </location>
</feature>
<dbReference type="CDD" id="cd14072">
    <property type="entry name" value="STKc_MARK"/>
    <property type="match status" value="1"/>
</dbReference>
<dbReference type="Pfam" id="PF00627">
    <property type="entry name" value="UBA"/>
    <property type="match status" value="1"/>
</dbReference>
<evidence type="ECO:0000256" key="8">
    <source>
        <dbReference type="ARBA" id="ARBA00022553"/>
    </source>
</evidence>
<dbReference type="PROSITE" id="PS50032">
    <property type="entry name" value="KA1"/>
    <property type="match status" value="1"/>
</dbReference>
<dbReference type="InterPro" id="IPR017441">
    <property type="entry name" value="Protein_kinase_ATP_BS"/>
</dbReference>
<dbReference type="Gene3D" id="3.30.200.20">
    <property type="entry name" value="Phosphorylase Kinase, domain 1"/>
    <property type="match status" value="1"/>
</dbReference>
<protein>
    <recommendedName>
        <fullName evidence="5">non-specific serine/threonine protein kinase</fullName>
        <ecNumber evidence="5">2.7.11.1</ecNumber>
    </recommendedName>
</protein>
<keyword evidence="8" id="KW-0597">Phosphoprotein</keyword>
<organism evidence="22 23">
    <name type="scientific">Denticeps clupeoides</name>
    <name type="common">denticle herring</name>
    <dbReference type="NCBI Taxonomy" id="299321"/>
    <lineage>
        <taxon>Eukaryota</taxon>
        <taxon>Metazoa</taxon>
        <taxon>Chordata</taxon>
        <taxon>Craniata</taxon>
        <taxon>Vertebrata</taxon>
        <taxon>Euteleostomi</taxon>
        <taxon>Actinopterygii</taxon>
        <taxon>Neopterygii</taxon>
        <taxon>Teleostei</taxon>
        <taxon>Clupei</taxon>
        <taxon>Clupeiformes</taxon>
        <taxon>Denticipitoidei</taxon>
        <taxon>Denticipitidae</taxon>
        <taxon>Denticeps</taxon>
    </lineage>
</organism>
<reference evidence="22" key="2">
    <citation type="submission" date="2025-08" db="UniProtKB">
        <authorList>
            <consortium name="Ensembl"/>
        </authorList>
    </citation>
    <scope>IDENTIFICATION</scope>
</reference>
<gene>
    <name evidence="22" type="primary">MARK4</name>
</gene>
<dbReference type="AlphaFoldDB" id="A0AAY4ECC8"/>
<accession>A0AAY4ECC8</accession>
<dbReference type="InterPro" id="IPR011009">
    <property type="entry name" value="Kinase-like_dom_sf"/>
</dbReference>
<comment type="cofactor">
    <cofactor evidence="1">
        <name>Mg(2+)</name>
        <dbReference type="ChEBI" id="CHEBI:18420"/>
    </cofactor>
</comment>
<dbReference type="GO" id="GO:0046872">
    <property type="term" value="F:metal ion binding"/>
    <property type="evidence" value="ECO:0007669"/>
    <property type="project" value="UniProtKB-KW"/>
</dbReference>
<feature type="compositionally biased region" description="Basic and acidic residues" evidence="18">
    <location>
        <begin position="624"/>
        <end position="633"/>
    </location>
</feature>
<keyword evidence="11 17" id="KW-0547">Nucleotide-binding</keyword>
<dbReference type="SUPFAM" id="SSF56112">
    <property type="entry name" value="Protein kinase-like (PK-like)"/>
    <property type="match status" value="1"/>
</dbReference>
<sequence length="733" mass="80629">QERRDAAPNAHAALSGSRSEKGSGWSSRSLGARCRNSIASCSDEQPHIGNYRLLKTIGKGNFAKVKLARHILTGREVAIKIIDKTQLNPTSLQKVFFTFNPFFLFSTVQLFEVIETEKTLYLIMEYASGGEVFDYLVSHGRMKEKEARAKFRQIVSAVHYCHQKNIVHRDLKAENLLLDADSNIKIADFGFSNEFTLGNKLDTFCGSPPYAAPELFQGKKYDGPEVDIWSLGVILYTLVSGSLPFDGQNLKELRERVLRGKYRVPFYMSTDCEGILRKFLVLNPAKRCTLEQIMKDKWMNAGYEGDELKPHIEPEEDYNDASRIEVMVGMGYSRDEIKDALTTQKYNEVTATYLLLGKKELDSSESRSASSLSLARVRPSTITNGTSKHSSCSAAPSSASASTSSHSKTQRSASTYHRQRRHSDFCGPSMPVAHPKRSPTSTGDGDLKEERMPSRKASCSVVGSRSIPPSSPMVSSANNPNKAEIPDRRKEINATTNNIPASAMTRRNTYVCTDRSSTDRHSLLQNGKENSSLSHRLPPASPSTHSIAGAGASGSSSGERSRLTRGSTVRSTFHGGQLRDRRPASHAAPPTSPTLSHDASPLPHARSRATSNLFSKLTSKLTRRVTDEPERVCRSPVTSRHLPGNQKAAEPRTPRCGWDVRVRSPRDPAEVVLALREAAQGCGSAGSRVAFEAEVCQLPAGPSETSGVRFKRLWGAPLAFRDIATKVSKELEL</sequence>
<dbReference type="GO" id="GO:0050321">
    <property type="term" value="F:tau-protein kinase activity"/>
    <property type="evidence" value="ECO:0007669"/>
    <property type="project" value="TreeGrafter"/>
</dbReference>
<dbReference type="GO" id="GO:0005737">
    <property type="term" value="C:cytoplasm"/>
    <property type="evidence" value="ECO:0007669"/>
    <property type="project" value="UniProtKB-SubCell"/>
</dbReference>
<name>A0AAY4ECC8_9TELE</name>
<evidence type="ECO:0000256" key="1">
    <source>
        <dbReference type="ARBA" id="ARBA00001946"/>
    </source>
</evidence>
<feature type="compositionally biased region" description="Polar residues" evidence="18">
    <location>
        <begin position="472"/>
        <end position="481"/>
    </location>
</feature>
<dbReference type="InterPro" id="IPR008271">
    <property type="entry name" value="Ser/Thr_kinase_AS"/>
</dbReference>
<dbReference type="GO" id="GO:0000226">
    <property type="term" value="P:microtubule cytoskeleton organization"/>
    <property type="evidence" value="ECO:0007669"/>
    <property type="project" value="TreeGrafter"/>
</dbReference>
<evidence type="ECO:0000256" key="13">
    <source>
        <dbReference type="ARBA" id="ARBA00022840"/>
    </source>
</evidence>
<dbReference type="InterPro" id="IPR001772">
    <property type="entry name" value="KA1_dom"/>
</dbReference>
<evidence type="ECO:0000256" key="11">
    <source>
        <dbReference type="ARBA" id="ARBA00022741"/>
    </source>
</evidence>
<comment type="subcellular location">
    <subcellularLocation>
        <location evidence="2">Cell projection</location>
        <location evidence="2">Dendrite</location>
    </subcellularLocation>
    <subcellularLocation>
        <location evidence="3">Cytoplasm</location>
    </subcellularLocation>
</comment>
<evidence type="ECO:0000256" key="12">
    <source>
        <dbReference type="ARBA" id="ARBA00022777"/>
    </source>
</evidence>
<dbReference type="FunFam" id="1.10.8.10:FF:000005">
    <property type="entry name" value="Non-specific serine/threonine protein kinase"/>
    <property type="match status" value="1"/>
</dbReference>
<dbReference type="GeneTree" id="ENSGT00940000159555"/>
<dbReference type="PROSITE" id="PS50030">
    <property type="entry name" value="UBA"/>
    <property type="match status" value="1"/>
</dbReference>
<feature type="region of interest" description="Disordered" evidence="18">
    <location>
        <begin position="1"/>
        <end position="26"/>
    </location>
</feature>
<evidence type="ECO:0000256" key="3">
    <source>
        <dbReference type="ARBA" id="ARBA00004496"/>
    </source>
</evidence>
<dbReference type="EC" id="2.7.11.1" evidence="5"/>
<reference evidence="22" key="3">
    <citation type="submission" date="2025-09" db="UniProtKB">
        <authorList>
            <consortium name="Ensembl"/>
        </authorList>
    </citation>
    <scope>IDENTIFICATION</scope>
</reference>
<dbReference type="Gene3D" id="3.30.310.80">
    <property type="entry name" value="Kinase associated domain 1, KA1"/>
    <property type="match status" value="1"/>
</dbReference>
<keyword evidence="13 17" id="KW-0067">ATP-binding</keyword>
<dbReference type="Pfam" id="PF00069">
    <property type="entry name" value="Pkinase"/>
    <property type="match status" value="1"/>
</dbReference>
<feature type="compositionally biased region" description="Low complexity" evidence="18">
    <location>
        <begin position="386"/>
        <end position="415"/>
    </location>
</feature>
<feature type="region of interest" description="Disordered" evidence="18">
    <location>
        <begin position="513"/>
        <end position="661"/>
    </location>
</feature>
<evidence type="ECO:0000256" key="6">
    <source>
        <dbReference type="ARBA" id="ARBA00022490"/>
    </source>
</evidence>
<feature type="compositionally biased region" description="Basic and acidic residues" evidence="18">
    <location>
        <begin position="649"/>
        <end position="661"/>
    </location>
</feature>
<evidence type="ECO:0000256" key="15">
    <source>
        <dbReference type="ARBA" id="ARBA00047899"/>
    </source>
</evidence>
<evidence type="ECO:0000256" key="10">
    <source>
        <dbReference type="ARBA" id="ARBA00022723"/>
    </source>
</evidence>
<keyword evidence="14" id="KW-0460">Magnesium</keyword>
<dbReference type="InterPro" id="IPR049508">
    <property type="entry name" value="MARK1-4_cat"/>
</dbReference>
<evidence type="ECO:0000313" key="22">
    <source>
        <dbReference type="Ensembl" id="ENSDCDP00010055282.1"/>
    </source>
</evidence>
<feature type="domain" description="KA1" evidence="21">
    <location>
        <begin position="682"/>
        <end position="733"/>
    </location>
</feature>
<dbReference type="FunFam" id="3.30.200.20:FF:000003">
    <property type="entry name" value="Non-specific serine/threonine protein kinase"/>
    <property type="match status" value="1"/>
</dbReference>
<feature type="domain" description="UBA" evidence="20">
    <location>
        <begin position="313"/>
        <end position="357"/>
    </location>
</feature>
<comment type="catalytic activity">
    <reaction evidence="15">
        <text>L-threonyl-[protein] + ATP = O-phospho-L-threonyl-[protein] + ADP + H(+)</text>
        <dbReference type="Rhea" id="RHEA:46608"/>
        <dbReference type="Rhea" id="RHEA-COMP:11060"/>
        <dbReference type="Rhea" id="RHEA-COMP:11605"/>
        <dbReference type="ChEBI" id="CHEBI:15378"/>
        <dbReference type="ChEBI" id="CHEBI:30013"/>
        <dbReference type="ChEBI" id="CHEBI:30616"/>
        <dbReference type="ChEBI" id="CHEBI:61977"/>
        <dbReference type="ChEBI" id="CHEBI:456216"/>
        <dbReference type="EC" id="2.7.11.1"/>
    </reaction>
</comment>
<dbReference type="FunFam" id="1.10.510.10:FF:000156">
    <property type="entry name" value="Serine/threonine-protein kinase SIK3 homolog"/>
    <property type="match status" value="1"/>
</dbReference>
<dbReference type="PANTHER" id="PTHR24346:SF28">
    <property type="entry name" value="MAP_MICROTUBULE AFFINITY-REGULATING KINASE 4"/>
    <property type="match status" value="1"/>
</dbReference>
<keyword evidence="23" id="KW-1185">Reference proteome</keyword>
<keyword evidence="6" id="KW-0963">Cytoplasm</keyword>
<dbReference type="InterPro" id="IPR000719">
    <property type="entry name" value="Prot_kinase_dom"/>
</dbReference>
<dbReference type="GO" id="GO:0005524">
    <property type="term" value="F:ATP binding"/>
    <property type="evidence" value="ECO:0007669"/>
    <property type="project" value="UniProtKB-UniRule"/>
</dbReference>
<evidence type="ECO:0000256" key="18">
    <source>
        <dbReference type="SAM" id="MobiDB-lite"/>
    </source>
</evidence>
<dbReference type="PROSITE" id="PS50011">
    <property type="entry name" value="PROTEIN_KINASE_DOM"/>
    <property type="match status" value="1"/>
</dbReference>
<evidence type="ECO:0000256" key="4">
    <source>
        <dbReference type="ARBA" id="ARBA00006234"/>
    </source>
</evidence>
<dbReference type="FunFam" id="3.30.310.80:FF:000011">
    <property type="entry name" value="Non-specific serine/threonine protein kinase"/>
    <property type="match status" value="1"/>
</dbReference>
<evidence type="ECO:0000256" key="17">
    <source>
        <dbReference type="PROSITE-ProRule" id="PRU10141"/>
    </source>
</evidence>
<evidence type="ECO:0000313" key="23">
    <source>
        <dbReference type="Proteomes" id="UP000694580"/>
    </source>
</evidence>
<keyword evidence="10" id="KW-0479">Metal-binding</keyword>
<dbReference type="PROSITE" id="PS00107">
    <property type="entry name" value="PROTEIN_KINASE_ATP"/>
    <property type="match status" value="1"/>
</dbReference>
<dbReference type="Gene3D" id="1.10.8.10">
    <property type="entry name" value="DNA helicase RuvA subunit, C-terminal domain"/>
    <property type="match status" value="1"/>
</dbReference>
<evidence type="ECO:0000256" key="2">
    <source>
        <dbReference type="ARBA" id="ARBA00004279"/>
    </source>
</evidence>
<keyword evidence="9" id="KW-0808">Transferase</keyword>
<dbReference type="Gene3D" id="1.10.510.10">
    <property type="entry name" value="Transferase(Phosphotransferase) domain 1"/>
    <property type="match status" value="1"/>
</dbReference>
<dbReference type="SMART" id="SM00165">
    <property type="entry name" value="UBA"/>
    <property type="match status" value="1"/>
</dbReference>
<dbReference type="InterPro" id="IPR028375">
    <property type="entry name" value="KA1/Ssp2_C"/>
</dbReference>
<reference evidence="22 23" key="1">
    <citation type="submission" date="2020-06" db="EMBL/GenBank/DDBJ databases">
        <authorList>
            <consortium name="Wellcome Sanger Institute Data Sharing"/>
        </authorList>
    </citation>
    <scope>NUCLEOTIDE SEQUENCE [LARGE SCALE GENOMIC DNA]</scope>
</reference>
<evidence type="ECO:0000259" key="20">
    <source>
        <dbReference type="PROSITE" id="PS50030"/>
    </source>
</evidence>
<evidence type="ECO:0000259" key="21">
    <source>
        <dbReference type="PROSITE" id="PS50032"/>
    </source>
</evidence>
<feature type="region of interest" description="Disordered" evidence="18">
    <location>
        <begin position="365"/>
        <end position="491"/>
    </location>
</feature>
<feature type="compositionally biased region" description="Polar residues" evidence="18">
    <location>
        <begin position="608"/>
        <end position="620"/>
    </location>
</feature>
<dbReference type="Ensembl" id="ENSDCDT00010065878.1">
    <property type="protein sequence ID" value="ENSDCDP00010055282.1"/>
    <property type="gene ID" value="ENSDCDG00010031569.1"/>
</dbReference>
<proteinExistence type="inferred from homology"/>
<keyword evidence="12" id="KW-0418">Kinase</keyword>
<evidence type="ECO:0000256" key="14">
    <source>
        <dbReference type="ARBA" id="ARBA00022842"/>
    </source>
</evidence>
<dbReference type="GO" id="GO:0035556">
    <property type="term" value="P:intracellular signal transduction"/>
    <property type="evidence" value="ECO:0007669"/>
    <property type="project" value="TreeGrafter"/>
</dbReference>
<dbReference type="Proteomes" id="UP000694580">
    <property type="component" value="Chromosome 19"/>
</dbReference>
<dbReference type="PROSITE" id="PS00108">
    <property type="entry name" value="PROTEIN_KINASE_ST"/>
    <property type="match status" value="1"/>
</dbReference>
<evidence type="ECO:0000256" key="5">
    <source>
        <dbReference type="ARBA" id="ARBA00012513"/>
    </source>
</evidence>
<comment type="catalytic activity">
    <reaction evidence="16">
        <text>L-seryl-[protein] + ATP = O-phospho-L-seryl-[protein] + ADP + H(+)</text>
        <dbReference type="Rhea" id="RHEA:17989"/>
        <dbReference type="Rhea" id="RHEA-COMP:9863"/>
        <dbReference type="Rhea" id="RHEA-COMP:11604"/>
        <dbReference type="ChEBI" id="CHEBI:15378"/>
        <dbReference type="ChEBI" id="CHEBI:29999"/>
        <dbReference type="ChEBI" id="CHEBI:30616"/>
        <dbReference type="ChEBI" id="CHEBI:83421"/>
        <dbReference type="ChEBI" id="CHEBI:456216"/>
        <dbReference type="EC" id="2.7.11.1"/>
    </reaction>
</comment>
<feature type="domain" description="Protein kinase" evidence="19">
    <location>
        <begin position="51"/>
        <end position="299"/>
    </location>
</feature>
<keyword evidence="7" id="KW-0723">Serine/threonine-protein kinase</keyword>
<dbReference type="GO" id="GO:0030425">
    <property type="term" value="C:dendrite"/>
    <property type="evidence" value="ECO:0007669"/>
    <property type="project" value="UniProtKB-SubCell"/>
</dbReference>
<dbReference type="InterPro" id="IPR015940">
    <property type="entry name" value="UBA"/>
</dbReference>
<feature type="binding site" evidence="17">
    <location>
        <position position="80"/>
    </location>
    <ligand>
        <name>ATP</name>
        <dbReference type="ChEBI" id="CHEBI:30616"/>
    </ligand>
</feature>
<dbReference type="Pfam" id="PF02149">
    <property type="entry name" value="KA1"/>
    <property type="match status" value="1"/>
</dbReference>
<dbReference type="SUPFAM" id="SSF103243">
    <property type="entry name" value="KA1-like"/>
    <property type="match status" value="1"/>
</dbReference>
<evidence type="ECO:0000259" key="19">
    <source>
        <dbReference type="PROSITE" id="PS50011"/>
    </source>
</evidence>
<dbReference type="SMART" id="SM00220">
    <property type="entry name" value="S_TKc"/>
    <property type="match status" value="1"/>
</dbReference>
<feature type="compositionally biased region" description="Low complexity" evidence="18">
    <location>
        <begin position="366"/>
        <end position="376"/>
    </location>
</feature>